<name>A0A0E9NJF0_SAICN</name>
<feature type="region of interest" description="Disordered" evidence="1">
    <location>
        <begin position="1343"/>
        <end position="1391"/>
    </location>
</feature>
<dbReference type="Proteomes" id="UP000033140">
    <property type="component" value="Unassembled WGS sequence"/>
</dbReference>
<dbReference type="STRING" id="698492.A0A0E9NJF0"/>
<proteinExistence type="predicted"/>
<keyword evidence="3" id="KW-1185">Reference proteome</keyword>
<dbReference type="EMBL" id="BACD03000028">
    <property type="protein sequence ID" value="GAO49997.1"/>
    <property type="molecule type" value="Genomic_DNA"/>
</dbReference>
<sequence length="1391" mass="149154">MVQPVCSMNSISLSQRCSARLEKEIVNLISSRGDSDDVNALSRALQAYSFFHNPNSRSSRPPSSMEKEVKAHIEHSAAYAASVKPKYRSKVPTMPTEYGNEPMPLSLRLKRALTATSPWVPELDCDREQLQAVFFYSPDSKPSEGSVLVGIHRACADHRARSIETHTTIDTMASISPAYQLLQLSTAAMSSRSLYASPVLIAPQDASALPKPYYRELALAIDGEGINIYDVHTQQMNTSYPLPPSTKFISEPVSLLTKATKARLTAVLTSSTTLLHISHADAAEPAKITTHTLSQPASAVHFLSGSTLVLTQITGGMTCLNAESLEEQWQWQPEKSAGKCLTTFGPFSISKSYLHTTHAVNDLAILAIYSGKQTTAQAFSLSAERAPALLKEERLIPKIPVGKAKIIGNAKEGVIRTVVDKMVNTYKLAAPGQSHGHFVLESVEGAVPLSASHVILTTKQQGKSVVGVYDTMHKAALAVSEGIDGDVRYLCTIPAGNKSHDAVVLFVQEDKVLAMAVSWPRESMLADVLGKPLTAALAVEQMHAVPGDESEYLVEGINAPNEEEEDVIEAYYTLKHLASVPDVETFDHCFSRLAGGRKKAEFAQKFINEVLRLIFVAEGEGLTMKFWPKATMEWILSHGALFASALPESGLVEAILAEWQKKDVNSGLRMLDIVLRVVSNVQDLPPRDLVAATCWCLREERTLLKNLEGGTLSHAQNVMDKILHKTVGGLDGFAPAMVVKELKKERREDVEALIGWCTAMAEQKGPGEEKWYGVATCAFDALGAASVVLSGGEVQEHIPRLKNIVEDTVEELQSLVAAMGPLADLVRRGTLLAQAEESQRDLTAANAGEKWAQEASRRRNPQPKALGGRGEVVEAPTAGELALMGASRGKKMSKRQKGHAISMQVGRYTVERVEFHYLPSFFQKKTPATPIVSIEALRTKPVLLTQLQHLLDDLGNKTSTDGPTTLTNSETHTLLNNDRVNKLTFHLQVVSRHDHLGVSLLDTRKVGQDDSDISGTAEHLGTVVVDETGAATTLVLVEDIELSTEPLVGLDGTGGGDDHTTLELVTLDTTEEETTVVTTLGLVEILLEGLDTGDSGLDGGSVTDDLDFSTLLQSTTLDTASGDGTTSRDGEDILNGHEEGLVEITGGLGDVLVNGVHKLSDSLLTNLGVTTLEGSQGGTEDNGSTLTIKTVRSQKITHFHLDELEHVLVIDSIDFVDEDDEVLDTDLLGEKQVFTSLGHLTIGSRDDNDSTVHLGGTSNHVLNVIGVTGTVDVGIVTLVGLILDVSSGNGDTTSLLLRSLVDLVVVEESSLTLSSEGLCDGSGKSGLTVVDVSNGTDVQVGLGTVEGSHGTGQDPRGLSAGAASKGIDSGCNDLRGTENSGRQGLDERHLC</sequence>
<organism evidence="2 3">
    <name type="scientific">Saitoella complicata (strain BCRC 22490 / CBS 7301 / JCM 7358 / NBRC 10748 / NRRL Y-17804)</name>
    <dbReference type="NCBI Taxonomy" id="698492"/>
    <lineage>
        <taxon>Eukaryota</taxon>
        <taxon>Fungi</taxon>
        <taxon>Dikarya</taxon>
        <taxon>Ascomycota</taxon>
        <taxon>Taphrinomycotina</taxon>
        <taxon>Taphrinomycotina incertae sedis</taxon>
        <taxon>Saitoella</taxon>
    </lineage>
</organism>
<reference evidence="2 3" key="3">
    <citation type="journal article" date="2015" name="Genome Announc.">
        <title>Draft Genome Sequence of the Archiascomycetous Yeast Saitoella complicata.</title>
        <authorList>
            <person name="Yamauchi K."/>
            <person name="Kondo S."/>
            <person name="Hamamoto M."/>
            <person name="Takahashi Y."/>
            <person name="Ogura Y."/>
            <person name="Hayashi T."/>
            <person name="Nishida H."/>
        </authorList>
    </citation>
    <scope>NUCLEOTIDE SEQUENCE [LARGE SCALE GENOMIC DNA]</scope>
    <source>
        <strain evidence="2 3">NRRL Y-17804</strain>
    </source>
</reference>
<gene>
    <name evidence="2" type="ORF">G7K_4132-t1</name>
</gene>
<protein>
    <submittedName>
        <fullName evidence="2">Uncharacterized protein</fullName>
    </submittedName>
</protein>
<reference evidence="2 3" key="1">
    <citation type="journal article" date="2011" name="J. Gen. Appl. Microbiol.">
        <title>Draft genome sequencing of the enigmatic yeast Saitoella complicata.</title>
        <authorList>
            <person name="Nishida H."/>
            <person name="Hamamoto M."/>
            <person name="Sugiyama J."/>
        </authorList>
    </citation>
    <scope>NUCLEOTIDE SEQUENCE [LARGE SCALE GENOMIC DNA]</scope>
    <source>
        <strain evidence="2 3">NRRL Y-17804</strain>
    </source>
</reference>
<reference evidence="2 3" key="2">
    <citation type="journal article" date="2014" name="J. Gen. Appl. Microbiol.">
        <title>The early diverging ascomycetous budding yeast Saitoella complicata has three histone deacetylases belonging to the Clr6, Hos2, and Rpd3 lineages.</title>
        <authorList>
            <person name="Nishida H."/>
            <person name="Matsumoto T."/>
            <person name="Kondo S."/>
            <person name="Hamamoto M."/>
            <person name="Yoshikawa H."/>
        </authorList>
    </citation>
    <scope>NUCLEOTIDE SEQUENCE [LARGE SCALE GENOMIC DNA]</scope>
    <source>
        <strain evidence="2 3">NRRL Y-17804</strain>
    </source>
</reference>
<comment type="caution">
    <text evidence="2">The sequence shown here is derived from an EMBL/GenBank/DDBJ whole genome shotgun (WGS) entry which is preliminary data.</text>
</comment>
<evidence type="ECO:0000256" key="1">
    <source>
        <dbReference type="SAM" id="MobiDB-lite"/>
    </source>
</evidence>
<feature type="region of interest" description="Disordered" evidence="1">
    <location>
        <begin position="842"/>
        <end position="871"/>
    </location>
</feature>
<evidence type="ECO:0000313" key="2">
    <source>
        <dbReference type="EMBL" id="GAO49997.1"/>
    </source>
</evidence>
<accession>A0A0E9NJF0</accession>
<dbReference type="AntiFam" id="ANF00225">
    <property type="entry name" value="Shadow ORF (opposite tuf)"/>
</dbReference>
<evidence type="ECO:0000313" key="3">
    <source>
        <dbReference type="Proteomes" id="UP000033140"/>
    </source>
</evidence>